<name>A0ABZ0SI43_9GAMM</name>
<accession>A0ABZ0SI43</accession>
<keyword evidence="4" id="KW-1185">Reference proteome</keyword>
<evidence type="ECO:0000259" key="2">
    <source>
        <dbReference type="Pfam" id="PF05099"/>
    </source>
</evidence>
<evidence type="ECO:0000313" key="3">
    <source>
        <dbReference type="EMBL" id="WPL19677.1"/>
    </source>
</evidence>
<feature type="compositionally biased region" description="Polar residues" evidence="1">
    <location>
        <begin position="183"/>
        <end position="203"/>
    </location>
</feature>
<proteinExistence type="predicted"/>
<feature type="domain" description="Co-chaperone DjlA N-terminal" evidence="2">
    <location>
        <begin position="45"/>
        <end position="161"/>
    </location>
</feature>
<evidence type="ECO:0000256" key="1">
    <source>
        <dbReference type="SAM" id="MobiDB-lite"/>
    </source>
</evidence>
<dbReference type="Pfam" id="PF05099">
    <property type="entry name" value="TerB"/>
    <property type="match status" value="1"/>
</dbReference>
<dbReference type="Proteomes" id="UP001432180">
    <property type="component" value="Chromosome"/>
</dbReference>
<feature type="region of interest" description="Disordered" evidence="1">
    <location>
        <begin position="178"/>
        <end position="203"/>
    </location>
</feature>
<dbReference type="InterPro" id="IPR029024">
    <property type="entry name" value="TerB-like"/>
</dbReference>
<dbReference type="EMBL" id="CP121472">
    <property type="protein sequence ID" value="WPL19677.1"/>
    <property type="molecule type" value="Genomic_DNA"/>
</dbReference>
<dbReference type="Gene3D" id="1.10.3680.10">
    <property type="entry name" value="TerB-like"/>
    <property type="match status" value="1"/>
</dbReference>
<gene>
    <name evidence="3" type="ORF">Thiowin_04818</name>
</gene>
<reference evidence="3 4" key="1">
    <citation type="journal article" date="2023" name="Microorganisms">
        <title>Thiorhodovibrio frisius and Trv. litoralis spp. nov., Two Novel Members from a Clade of Fastidious Purple Sulfur Bacteria That Exhibit Unique Red-Shifted Light-Harvesting Capabilities.</title>
        <authorList>
            <person name="Methner A."/>
            <person name="Kuzyk S.B."/>
            <person name="Petersen J."/>
            <person name="Bauer S."/>
            <person name="Brinkmann H."/>
            <person name="Sichau K."/>
            <person name="Wanner G."/>
            <person name="Wolf J."/>
            <person name="Neumann-Schaal M."/>
            <person name="Henke P."/>
            <person name="Tank M."/>
            <person name="Sproer C."/>
            <person name="Bunk B."/>
            <person name="Overmann J."/>
        </authorList>
    </citation>
    <scope>NUCLEOTIDE SEQUENCE [LARGE SCALE GENOMIC DNA]</scope>
    <source>
        <strain evidence="3 4">DSM 6702</strain>
    </source>
</reference>
<dbReference type="RefSeq" id="WP_328985429.1">
    <property type="nucleotide sequence ID" value="NZ_CP121472.1"/>
</dbReference>
<sequence>MANQWQQRGEGFINAGMDFVAGAGTAFKGLGGRIKRGRYKNFIEAFCAVAGDVASRNGRFLPDEIAGLKRFLIENHDDPVFSSYSSAELLEKIKDYAIAAFLGDDEKTLRALRGIESGSDEAKMVIFGALAIAFSDGECDRNEASAILDYSHRLGVDPHQLTAEHGLQLPALELKQVSPPALPSQTPSAPAAHATQSSGQSSGQPLCKRCYAFLQAGNAQCDCGRVFGDDYAV</sequence>
<dbReference type="SUPFAM" id="SSF158682">
    <property type="entry name" value="TerB-like"/>
    <property type="match status" value="1"/>
</dbReference>
<dbReference type="InterPro" id="IPR007791">
    <property type="entry name" value="DjlA_N"/>
</dbReference>
<evidence type="ECO:0000313" key="4">
    <source>
        <dbReference type="Proteomes" id="UP001432180"/>
    </source>
</evidence>
<protein>
    <submittedName>
        <fullName evidence="3">Tellurite resistance protein</fullName>
    </submittedName>
</protein>
<organism evidence="3 4">
    <name type="scientific">Thiorhodovibrio winogradskyi</name>
    <dbReference type="NCBI Taxonomy" id="77007"/>
    <lineage>
        <taxon>Bacteria</taxon>
        <taxon>Pseudomonadati</taxon>
        <taxon>Pseudomonadota</taxon>
        <taxon>Gammaproteobacteria</taxon>
        <taxon>Chromatiales</taxon>
        <taxon>Chromatiaceae</taxon>
        <taxon>Thiorhodovibrio</taxon>
    </lineage>
</organism>